<dbReference type="PANTHER" id="PTHR11455:SF22">
    <property type="entry name" value="CRYPTOCHROME DASH"/>
    <property type="match status" value="1"/>
</dbReference>
<dbReference type="InterPro" id="IPR005101">
    <property type="entry name" value="Cryptochr/Photolyase_FAD-bd"/>
</dbReference>
<dbReference type="Proteomes" id="UP000323583">
    <property type="component" value="Unassembled WGS sequence"/>
</dbReference>
<dbReference type="Gene3D" id="1.10.579.10">
    <property type="entry name" value="DNA Cyclobutane Dipyrimidine Photolyase, subunit A, domain 3"/>
    <property type="match status" value="1"/>
</dbReference>
<protein>
    <recommendedName>
        <fullName evidence="2 7">Cryptochrome DASH</fullName>
    </recommendedName>
</protein>
<evidence type="ECO:0000256" key="7">
    <source>
        <dbReference type="RuleBase" id="RU367151"/>
    </source>
</evidence>
<evidence type="ECO:0000256" key="1">
    <source>
        <dbReference type="ARBA" id="ARBA00005862"/>
    </source>
</evidence>
<dbReference type="Pfam" id="PF00875">
    <property type="entry name" value="DNA_photolyase"/>
    <property type="match status" value="1"/>
</dbReference>
<dbReference type="NCBIfam" id="TIGR02765">
    <property type="entry name" value="crypto_DASH"/>
    <property type="match status" value="1"/>
</dbReference>
<dbReference type="InterPro" id="IPR014133">
    <property type="entry name" value="Cry_DASH"/>
</dbReference>
<comment type="similarity">
    <text evidence="1 7">Belongs to the DNA photolyase class-1 family.</text>
</comment>
<evidence type="ECO:0000256" key="5">
    <source>
        <dbReference type="ARBA" id="ARBA00022991"/>
    </source>
</evidence>
<comment type="cofactor">
    <cofactor evidence="7">
        <name>(6R)-5,10-methylene-5,6,7,8-tetrahydrofolate</name>
        <dbReference type="ChEBI" id="CHEBI:15636"/>
    </cofactor>
    <text evidence="7">Binds 1 5,10-methenyltetrahydrofolate (MTHF) per subunit.</text>
</comment>
<dbReference type="RefSeq" id="WP_000037640.1">
    <property type="nucleotide sequence ID" value="NZ_JACWKU010000003.1"/>
</dbReference>
<comment type="function">
    <text evidence="7">May have a photoreceptor function.</text>
</comment>
<dbReference type="SMR" id="A0A5C9Q258"/>
<dbReference type="Gene3D" id="1.25.40.80">
    <property type="match status" value="1"/>
</dbReference>
<dbReference type="EMBL" id="VSGZ01000044">
    <property type="protein sequence ID" value="TXY89885.1"/>
    <property type="molecule type" value="Genomic_DNA"/>
</dbReference>
<feature type="binding site" evidence="6">
    <location>
        <begin position="373"/>
        <end position="375"/>
    </location>
    <ligand>
        <name>FAD</name>
        <dbReference type="ChEBI" id="CHEBI:57692"/>
    </ligand>
</feature>
<dbReference type="GO" id="GO:0003677">
    <property type="term" value="F:DNA binding"/>
    <property type="evidence" value="ECO:0007669"/>
    <property type="project" value="TreeGrafter"/>
</dbReference>
<gene>
    <name evidence="8" type="ORF">FXE67_18255</name>
</gene>
<dbReference type="Gene3D" id="3.40.50.620">
    <property type="entry name" value="HUPs"/>
    <property type="match status" value="1"/>
</dbReference>
<dbReference type="AlphaFoldDB" id="A0A5C9Q258"/>
<evidence type="ECO:0000313" key="8">
    <source>
        <dbReference type="EMBL" id="TXY89885.1"/>
    </source>
</evidence>
<organism evidence="8 9">
    <name type="scientific">Vibrio cholerae</name>
    <dbReference type="NCBI Taxonomy" id="666"/>
    <lineage>
        <taxon>Bacteria</taxon>
        <taxon>Pseudomonadati</taxon>
        <taxon>Pseudomonadota</taxon>
        <taxon>Gammaproteobacteria</taxon>
        <taxon>Vibrionales</taxon>
        <taxon>Vibrionaceae</taxon>
        <taxon>Vibrio</taxon>
    </lineage>
</organism>
<feature type="binding site" evidence="6">
    <location>
        <begin position="236"/>
        <end position="240"/>
    </location>
    <ligand>
        <name>FAD</name>
        <dbReference type="ChEBI" id="CHEBI:57692"/>
    </ligand>
</feature>
<accession>A0A5C9Q258</accession>
<dbReference type="InterPro" id="IPR036155">
    <property type="entry name" value="Crypto/Photolyase_N_sf"/>
</dbReference>
<keyword evidence="3 6" id="KW-0285">Flavoprotein</keyword>
<dbReference type="Pfam" id="PF03441">
    <property type="entry name" value="FAD_binding_7"/>
    <property type="match status" value="1"/>
</dbReference>
<dbReference type="SUPFAM" id="SSF48173">
    <property type="entry name" value="Cryptochrome/photolyase FAD-binding domain"/>
    <property type="match status" value="1"/>
</dbReference>
<dbReference type="InterPro" id="IPR036134">
    <property type="entry name" value="Crypto/Photolyase_FAD-like_sf"/>
</dbReference>
<dbReference type="InterPro" id="IPR006050">
    <property type="entry name" value="DNA_photolyase_N"/>
</dbReference>
<sequence length="462" mass="52973">MSKKIGLYWFTNDLRVNDNPLLEQASQQVDRLICLYCYPSITPFLARYAQQTQWGEAKKRFLNQTLADLDHSLSTLGQKLWVTPLLPYQALRHLLTQVEITDIYVDAMAGSDERQAIARIHQDFSSVHIHQQALHSLLSEPQLPFALEALPSTFTQFRKQVETLSLSSAPIGYPRVLPPIEQGWQLPLMDIVTEPNHSAFVGGEQAGLTHCQNYFSSMLPSRYKETRNGLDGMDYSTKFSPWLALGAVSPKTIYAMLQRYEAVHGANDSTYWIFFELLWREYFYWYARRYGAKLFRFSGIGEKKPLTSFYAQRFLQWKHGVTPFPIVNACMRQLNQTGYMSNRGRQLVASCLVHELGLDWRYGAAYFETQLVDYDVGSNWGNWQYLAGVGADPRGSRQFNLEKQTHTYDPKGEFVAKWCGTDCDKLNALENLTLDSVDRVDWPIAASAYLLIHHPQNKESSS</sequence>
<dbReference type="SUPFAM" id="SSF52425">
    <property type="entry name" value="Cryptochrome/photolyase, N-terminal domain"/>
    <property type="match status" value="1"/>
</dbReference>
<name>A0A5C9Q258_VIBCL</name>
<comment type="cofactor">
    <cofactor evidence="6 7">
        <name>FAD</name>
        <dbReference type="ChEBI" id="CHEBI:57692"/>
    </cofactor>
    <text evidence="6 7">Binds 1 FAD per subunit.</text>
</comment>
<evidence type="ECO:0000256" key="6">
    <source>
        <dbReference type="PIRSR" id="PIRSR602081-1"/>
    </source>
</evidence>
<reference evidence="8 9" key="1">
    <citation type="submission" date="2019-06" db="EMBL/GenBank/DDBJ databases">
        <title>Vibrio cholerae phylogeny based on whole-genome sequencing reveals genetic diversity and population strucutre.</title>
        <authorList>
            <person name="Zhiqiu Y."/>
            <person name="Bin L."/>
            <person name="Lingyan J."/>
        </authorList>
    </citation>
    <scope>NUCLEOTIDE SEQUENCE [LARGE SCALE GENOMIC DNA]</scope>
    <source>
        <strain evidence="8 9">N2768</strain>
    </source>
</reference>
<dbReference type="PRINTS" id="PR00147">
    <property type="entry name" value="DNAPHOTLYASE"/>
</dbReference>
<keyword evidence="5 7" id="KW-0157">Chromophore</keyword>
<feature type="binding site" evidence="6">
    <location>
        <position position="223"/>
    </location>
    <ligand>
        <name>FAD</name>
        <dbReference type="ChEBI" id="CHEBI:57692"/>
    </ligand>
</feature>
<evidence type="ECO:0000256" key="2">
    <source>
        <dbReference type="ARBA" id="ARBA00017881"/>
    </source>
</evidence>
<dbReference type="GO" id="GO:0003913">
    <property type="term" value="F:DNA photolyase activity"/>
    <property type="evidence" value="ECO:0007669"/>
    <property type="project" value="InterPro"/>
</dbReference>
<dbReference type="PROSITE" id="PS51645">
    <property type="entry name" value="PHR_CRY_ALPHA_BETA"/>
    <property type="match status" value="1"/>
</dbReference>
<evidence type="ECO:0000256" key="3">
    <source>
        <dbReference type="ARBA" id="ARBA00022630"/>
    </source>
</evidence>
<evidence type="ECO:0000313" key="9">
    <source>
        <dbReference type="Proteomes" id="UP000323583"/>
    </source>
</evidence>
<dbReference type="GO" id="GO:0071949">
    <property type="term" value="F:FAD binding"/>
    <property type="evidence" value="ECO:0007669"/>
    <property type="project" value="TreeGrafter"/>
</dbReference>
<dbReference type="PANTHER" id="PTHR11455">
    <property type="entry name" value="CRYPTOCHROME"/>
    <property type="match status" value="1"/>
</dbReference>
<dbReference type="GO" id="GO:0000719">
    <property type="term" value="P:photoreactive repair"/>
    <property type="evidence" value="ECO:0007669"/>
    <property type="project" value="TreeGrafter"/>
</dbReference>
<feature type="binding site" evidence="6">
    <location>
        <begin position="276"/>
        <end position="284"/>
    </location>
    <ligand>
        <name>FAD</name>
        <dbReference type="ChEBI" id="CHEBI:57692"/>
    </ligand>
</feature>
<evidence type="ECO:0000256" key="4">
    <source>
        <dbReference type="ARBA" id="ARBA00022827"/>
    </source>
</evidence>
<dbReference type="InterPro" id="IPR002081">
    <property type="entry name" value="Cryptochrome/DNA_photolyase_1"/>
</dbReference>
<comment type="caution">
    <text evidence="8">The sequence shown here is derived from an EMBL/GenBank/DDBJ whole genome shotgun (WGS) entry which is preliminary data.</text>
</comment>
<proteinExistence type="inferred from homology"/>
<dbReference type="InterPro" id="IPR014729">
    <property type="entry name" value="Rossmann-like_a/b/a_fold"/>
</dbReference>
<keyword evidence="4 6" id="KW-0274">FAD</keyword>